<evidence type="ECO:0000313" key="2">
    <source>
        <dbReference type="Proteomes" id="UP000298284"/>
    </source>
</evidence>
<dbReference type="EMBL" id="SRKZ01000003">
    <property type="protein sequence ID" value="TGD80274.1"/>
    <property type="molecule type" value="Genomic_DNA"/>
</dbReference>
<dbReference type="AlphaFoldDB" id="A0A4Z0MKY5"/>
<accession>A0A4Z0MKY5</accession>
<evidence type="ECO:0000313" key="1">
    <source>
        <dbReference type="EMBL" id="TGD80274.1"/>
    </source>
</evidence>
<dbReference type="RefSeq" id="WP_135530429.1">
    <property type="nucleotide sequence ID" value="NZ_SRKZ01000003.1"/>
</dbReference>
<dbReference type="Proteomes" id="UP000298284">
    <property type="component" value="Unassembled WGS sequence"/>
</dbReference>
<sequence>MHSDVARLKPSDLTLETFRGEDDTTRQLPIQAYDQQKIKQDKTKVRVALAPIAYEIWQRYEG</sequence>
<reference evidence="1 2" key="1">
    <citation type="submission" date="2019-04" db="EMBL/GenBank/DDBJ databases">
        <authorList>
            <person name="Feng G."/>
            <person name="Zhang J."/>
            <person name="Zhu H."/>
        </authorList>
    </citation>
    <scope>NUCLEOTIDE SEQUENCE [LARGE SCALE GENOMIC DNA]</scope>
    <source>
        <strain evidence="1 2">JCM 19491</strain>
    </source>
</reference>
<protein>
    <submittedName>
        <fullName evidence="1">Uncharacterized protein</fullName>
    </submittedName>
</protein>
<proteinExistence type="predicted"/>
<keyword evidence="2" id="KW-1185">Reference proteome</keyword>
<gene>
    <name evidence="1" type="ORF">EU557_10540</name>
</gene>
<name>A0A4Z0MKY5_9BACT</name>
<organism evidence="1 2">
    <name type="scientific">Hymenobacter wooponensis</name>
    <dbReference type="NCBI Taxonomy" id="1525360"/>
    <lineage>
        <taxon>Bacteria</taxon>
        <taxon>Pseudomonadati</taxon>
        <taxon>Bacteroidota</taxon>
        <taxon>Cytophagia</taxon>
        <taxon>Cytophagales</taxon>
        <taxon>Hymenobacteraceae</taxon>
        <taxon>Hymenobacter</taxon>
    </lineage>
</organism>
<comment type="caution">
    <text evidence="1">The sequence shown here is derived from an EMBL/GenBank/DDBJ whole genome shotgun (WGS) entry which is preliminary data.</text>
</comment>